<dbReference type="GO" id="GO:0003677">
    <property type="term" value="F:DNA binding"/>
    <property type="evidence" value="ECO:0007669"/>
    <property type="project" value="TreeGrafter"/>
</dbReference>
<dbReference type="InterPro" id="IPR015814">
    <property type="entry name" value="Pgluconate_DH_NAD-bd_C"/>
</dbReference>
<accession>A0AAJ0BRY8</accession>
<dbReference type="Gene3D" id="1.10.1040.10">
    <property type="entry name" value="N-(1-d-carboxylethyl)-l-norvaline Dehydrogenase, domain 2"/>
    <property type="match status" value="1"/>
</dbReference>
<dbReference type="SUPFAM" id="SSF48179">
    <property type="entry name" value="6-phosphogluconate dehydrogenase C-terminal domain-like"/>
    <property type="match status" value="1"/>
</dbReference>
<evidence type="ECO:0000313" key="4">
    <source>
        <dbReference type="EMBL" id="KAK1761932.1"/>
    </source>
</evidence>
<evidence type="ECO:0000313" key="5">
    <source>
        <dbReference type="Proteomes" id="UP001244011"/>
    </source>
</evidence>
<gene>
    <name evidence="4" type="ORF">QBC33DRAFT_482485</name>
</gene>
<dbReference type="SUPFAM" id="SSF51735">
    <property type="entry name" value="NAD(P)-binding Rossmann-fold domains"/>
    <property type="match status" value="1"/>
</dbReference>
<feature type="domain" description="Phosphogluconate dehydrogenase NAD-binding putative C-terminal" evidence="3">
    <location>
        <begin position="219"/>
        <end position="290"/>
    </location>
</feature>
<feature type="domain" description="6-phosphogluconate dehydrogenase NADP-binding" evidence="2">
    <location>
        <begin position="12"/>
        <end position="150"/>
    </location>
</feature>
<evidence type="ECO:0000259" key="2">
    <source>
        <dbReference type="Pfam" id="PF03446"/>
    </source>
</evidence>
<reference evidence="4" key="1">
    <citation type="submission" date="2023-06" db="EMBL/GenBank/DDBJ databases">
        <title>Genome-scale phylogeny and comparative genomics of the fungal order Sordariales.</title>
        <authorList>
            <consortium name="Lawrence Berkeley National Laboratory"/>
            <person name="Hensen N."/>
            <person name="Bonometti L."/>
            <person name="Westerberg I."/>
            <person name="Brannstrom I.O."/>
            <person name="Guillou S."/>
            <person name="Cros-Aarteil S."/>
            <person name="Calhoun S."/>
            <person name="Haridas S."/>
            <person name="Kuo A."/>
            <person name="Mondo S."/>
            <person name="Pangilinan J."/>
            <person name="Riley R."/>
            <person name="Labutti K."/>
            <person name="Andreopoulos B."/>
            <person name="Lipzen A."/>
            <person name="Chen C."/>
            <person name="Yanf M."/>
            <person name="Daum C."/>
            <person name="Ng V."/>
            <person name="Clum A."/>
            <person name="Steindorff A."/>
            <person name="Ohm R."/>
            <person name="Martin F."/>
            <person name="Silar P."/>
            <person name="Natvig D."/>
            <person name="Lalanne C."/>
            <person name="Gautier V."/>
            <person name="Ament-Velasquez S.L."/>
            <person name="Kruys A."/>
            <person name="Hutchinson M.I."/>
            <person name="Powell A.J."/>
            <person name="Barry K."/>
            <person name="Miller A.N."/>
            <person name="Grigoriev I.V."/>
            <person name="Debuchy R."/>
            <person name="Gladieux P."/>
            <person name="Thoren M.H."/>
            <person name="Johannesson H."/>
        </authorList>
    </citation>
    <scope>NUCLEOTIDE SEQUENCE</scope>
    <source>
        <strain evidence="4">8032-3</strain>
    </source>
</reference>
<evidence type="ECO:0000256" key="1">
    <source>
        <dbReference type="ARBA" id="ARBA00007598"/>
    </source>
</evidence>
<protein>
    <submittedName>
        <fullName evidence="4">6-phosphogluconate dehydrogenase</fullName>
    </submittedName>
</protein>
<dbReference type="InterPro" id="IPR051265">
    <property type="entry name" value="HIBADH-related_NP60_sf"/>
</dbReference>
<comment type="similarity">
    <text evidence="1">Belongs to the HIBADH-related family. NP60 subfamily.</text>
</comment>
<dbReference type="AlphaFoldDB" id="A0AAJ0BRY8"/>
<dbReference type="PANTHER" id="PTHR43580">
    <property type="entry name" value="OXIDOREDUCTASE GLYR1-RELATED"/>
    <property type="match status" value="1"/>
</dbReference>
<comment type="caution">
    <text evidence="4">The sequence shown here is derived from an EMBL/GenBank/DDBJ whole genome shotgun (WGS) entry which is preliminary data.</text>
</comment>
<dbReference type="Gene3D" id="3.40.50.720">
    <property type="entry name" value="NAD(P)-binding Rossmann-like Domain"/>
    <property type="match status" value="1"/>
</dbReference>
<dbReference type="InterPro" id="IPR036291">
    <property type="entry name" value="NAD(P)-bd_dom_sf"/>
</dbReference>
<dbReference type="InterPro" id="IPR013328">
    <property type="entry name" value="6PGD_dom2"/>
</dbReference>
<dbReference type="GO" id="GO:0140673">
    <property type="term" value="P:transcription elongation-coupled chromatin remodeling"/>
    <property type="evidence" value="ECO:0007669"/>
    <property type="project" value="TreeGrafter"/>
</dbReference>
<name>A0AAJ0BRY8_9PEZI</name>
<dbReference type="GO" id="GO:0050661">
    <property type="term" value="F:NADP binding"/>
    <property type="evidence" value="ECO:0007669"/>
    <property type="project" value="InterPro"/>
</dbReference>
<organism evidence="4 5">
    <name type="scientific">Phialemonium atrogriseum</name>
    <dbReference type="NCBI Taxonomy" id="1093897"/>
    <lineage>
        <taxon>Eukaryota</taxon>
        <taxon>Fungi</taxon>
        <taxon>Dikarya</taxon>
        <taxon>Ascomycota</taxon>
        <taxon>Pezizomycotina</taxon>
        <taxon>Sordariomycetes</taxon>
        <taxon>Sordariomycetidae</taxon>
        <taxon>Cephalothecales</taxon>
        <taxon>Cephalothecaceae</taxon>
        <taxon>Phialemonium</taxon>
    </lineage>
</organism>
<dbReference type="InterPro" id="IPR006115">
    <property type="entry name" value="6PGDH_NADP-bd"/>
</dbReference>
<dbReference type="InterPro" id="IPR008927">
    <property type="entry name" value="6-PGluconate_DH-like_C_sf"/>
</dbReference>
<dbReference type="RefSeq" id="XP_060278145.1">
    <property type="nucleotide sequence ID" value="XM_060425366.1"/>
</dbReference>
<dbReference type="PANTHER" id="PTHR43580:SF2">
    <property type="entry name" value="CYTOKINE-LIKE NUCLEAR FACTOR N-PAC"/>
    <property type="match status" value="1"/>
</dbReference>
<dbReference type="Proteomes" id="UP001244011">
    <property type="component" value="Unassembled WGS sequence"/>
</dbReference>
<dbReference type="Pfam" id="PF03446">
    <property type="entry name" value="NAD_binding_2"/>
    <property type="match status" value="1"/>
</dbReference>
<keyword evidence="5" id="KW-1185">Reference proteome</keyword>
<dbReference type="GO" id="GO:0000785">
    <property type="term" value="C:chromatin"/>
    <property type="evidence" value="ECO:0007669"/>
    <property type="project" value="TreeGrafter"/>
</dbReference>
<dbReference type="GO" id="GO:0031491">
    <property type="term" value="F:nucleosome binding"/>
    <property type="evidence" value="ECO:0007669"/>
    <property type="project" value="TreeGrafter"/>
</dbReference>
<dbReference type="GeneID" id="85308553"/>
<proteinExistence type="inferred from homology"/>
<evidence type="ECO:0000259" key="3">
    <source>
        <dbReference type="Pfam" id="PF09130"/>
    </source>
</evidence>
<sequence length="329" mass="34482">MATTNRHTPLATIGILSIGDMGLGIAKLLKAKGFSVATNCQGRSQDTIDRAAEAHVNMLPSDVALVGACDVILSVVPPRDAEATAQRILDAVAVLPGARDPDAPPLHFADMNAVAPSTSRAMAASFAKSGLPVAFVDGSIIGGPPTPLQGESGEWSLPLMPASGPHKLADLPRYGEQLTAALRMRHISDEVGAASGLKMCFASMTKGYTAIALQAFTSARRMGVLGDLQDAMRTVAGPARLEQTEAGLVGMAPKAYRWVCEMEEIGKTHAEEGGFDGDLFRGVAGVYRTVADDTVLGLEKVGKRVRGTTADDIAQAMVEGMEAKRRKTE</sequence>
<dbReference type="EMBL" id="MU839046">
    <property type="protein sequence ID" value="KAK1761932.1"/>
    <property type="molecule type" value="Genomic_DNA"/>
</dbReference>
<dbReference type="Pfam" id="PF09130">
    <property type="entry name" value="DUF1932"/>
    <property type="match status" value="1"/>
</dbReference>